<accession>A0AB39TW61</accession>
<evidence type="ECO:0000256" key="8">
    <source>
        <dbReference type="SAM" id="MobiDB-lite"/>
    </source>
</evidence>
<dbReference type="NCBIfam" id="TIGR01695">
    <property type="entry name" value="murJ_mviN"/>
    <property type="match status" value="1"/>
</dbReference>
<gene>
    <name evidence="10" type="primary">murJ</name>
    <name evidence="10" type="ORF">AB2U05_34430</name>
</gene>
<evidence type="ECO:0000256" key="3">
    <source>
        <dbReference type="ARBA" id="ARBA00022692"/>
    </source>
</evidence>
<dbReference type="GO" id="GO:0009252">
    <property type="term" value="P:peptidoglycan biosynthetic process"/>
    <property type="evidence" value="ECO:0007669"/>
    <property type="project" value="UniProtKB-KW"/>
</dbReference>
<evidence type="ECO:0000256" key="9">
    <source>
        <dbReference type="SAM" id="Phobius"/>
    </source>
</evidence>
<feature type="transmembrane region" description="Helical" evidence="9">
    <location>
        <begin position="154"/>
        <end position="175"/>
    </location>
</feature>
<dbReference type="GO" id="GO:0034204">
    <property type="term" value="P:lipid translocation"/>
    <property type="evidence" value="ECO:0007669"/>
    <property type="project" value="TreeGrafter"/>
</dbReference>
<feature type="transmembrane region" description="Helical" evidence="9">
    <location>
        <begin position="308"/>
        <end position="333"/>
    </location>
</feature>
<feature type="compositionally biased region" description="Basic residues" evidence="8">
    <location>
        <begin position="17"/>
        <end position="26"/>
    </location>
</feature>
<name>A0AB39TW61_9ACTN</name>
<evidence type="ECO:0000256" key="7">
    <source>
        <dbReference type="ARBA" id="ARBA00023136"/>
    </source>
</evidence>
<keyword evidence="5" id="KW-0573">Peptidoglycan synthesis</keyword>
<feature type="transmembrane region" description="Helical" evidence="9">
    <location>
        <begin position="119"/>
        <end position="142"/>
    </location>
</feature>
<dbReference type="InterPro" id="IPR051050">
    <property type="entry name" value="Lipid_II_flippase_MurJ/MviN"/>
</dbReference>
<dbReference type="PRINTS" id="PR01806">
    <property type="entry name" value="VIRFACTRMVIN"/>
</dbReference>
<sequence>MVDQVDTAAAETDLSGRRRHARRRSKAASGGLMRSSALMAAGTVVSRGTGMFRLMLQGAALGTLAVGGAYNTANTLPTSLYTLLIGGALNSVLVPQLVRARAEHADGGQAHEQRLVTMVLSVLAVGTVVGMVLAPWIVGLYMPDTPDSHQLFELTVAFARFLLPQIFFYGLFFMLGQVLNARGKFGAMMWTPVLNNLVLIAMFGLYRWLVPAPGDAASVTPAEVRLLGIGTTIGIALQAVCLVPYLAGTGFRWRPRFDWRGTGLGKSVAAARWTLLFVLVNQIALTVVTRYANAVDAVLQNAGAGNSAYFFAQNIWMLPQGIITVSLVTAMLPRLSRAVAERRLDDVREDLSRGLRVTGVAIVPAAFFFLAFGPQIATVMFSYSSSGAASAQPLGQMLQAFALGLVPFSAQYLLLRGFYAFEDTRTPFWMAVWISGLDIILATGCHLFLPPRWAVIGMAAAYAASYAGGLLVTGLKLRSRLEGRLDGKRLVRTYGKLTAAAGVASAVGWAVAHICSGAVPAPVIGSVLALAAGGAAMLVLFVLLARLLRISELRSLPGLG</sequence>
<protein>
    <submittedName>
        <fullName evidence="10">Murein biosynthesis integral membrane protein MurJ</fullName>
    </submittedName>
</protein>
<evidence type="ECO:0000256" key="2">
    <source>
        <dbReference type="ARBA" id="ARBA00022475"/>
    </source>
</evidence>
<organism evidence="10">
    <name type="scientific">Streptomyces sp. Y1</name>
    <dbReference type="NCBI Taxonomy" id="3238634"/>
    <lineage>
        <taxon>Bacteria</taxon>
        <taxon>Bacillati</taxon>
        <taxon>Actinomycetota</taxon>
        <taxon>Actinomycetes</taxon>
        <taxon>Kitasatosporales</taxon>
        <taxon>Streptomycetaceae</taxon>
        <taxon>Streptomyces</taxon>
    </lineage>
</organism>
<evidence type="ECO:0000256" key="6">
    <source>
        <dbReference type="ARBA" id="ARBA00022989"/>
    </source>
</evidence>
<dbReference type="CDD" id="cd13123">
    <property type="entry name" value="MATE_MurJ_like"/>
    <property type="match status" value="1"/>
</dbReference>
<feature type="transmembrane region" description="Helical" evidence="9">
    <location>
        <begin position="397"/>
        <end position="415"/>
    </location>
</feature>
<dbReference type="EMBL" id="CP163445">
    <property type="protein sequence ID" value="XDQ83243.1"/>
    <property type="molecule type" value="Genomic_DNA"/>
</dbReference>
<dbReference type="InterPro" id="IPR004268">
    <property type="entry name" value="MurJ"/>
</dbReference>
<keyword evidence="4" id="KW-0133">Cell shape</keyword>
<feature type="transmembrane region" description="Helical" evidence="9">
    <location>
        <begin position="187"/>
        <end position="206"/>
    </location>
</feature>
<keyword evidence="3 9" id="KW-0812">Transmembrane</keyword>
<evidence type="ECO:0000256" key="4">
    <source>
        <dbReference type="ARBA" id="ARBA00022960"/>
    </source>
</evidence>
<dbReference type="AlphaFoldDB" id="A0AB39TW61"/>
<keyword evidence="6 9" id="KW-1133">Transmembrane helix</keyword>
<feature type="transmembrane region" description="Helical" evidence="9">
    <location>
        <begin position="79"/>
        <end position="98"/>
    </location>
</feature>
<evidence type="ECO:0000313" key="10">
    <source>
        <dbReference type="EMBL" id="XDQ83243.1"/>
    </source>
</evidence>
<feature type="transmembrane region" description="Helical" evidence="9">
    <location>
        <begin position="497"/>
        <end position="519"/>
    </location>
</feature>
<feature type="transmembrane region" description="Helical" evidence="9">
    <location>
        <begin position="525"/>
        <end position="545"/>
    </location>
</feature>
<feature type="transmembrane region" description="Helical" evidence="9">
    <location>
        <begin position="269"/>
        <end position="288"/>
    </location>
</feature>
<feature type="transmembrane region" description="Helical" evidence="9">
    <location>
        <begin position="226"/>
        <end position="248"/>
    </location>
</feature>
<feature type="region of interest" description="Disordered" evidence="8">
    <location>
        <begin position="1"/>
        <end position="29"/>
    </location>
</feature>
<evidence type="ECO:0000256" key="5">
    <source>
        <dbReference type="ARBA" id="ARBA00022984"/>
    </source>
</evidence>
<keyword evidence="2" id="KW-1003">Cell membrane</keyword>
<proteinExistence type="predicted"/>
<evidence type="ECO:0000256" key="1">
    <source>
        <dbReference type="ARBA" id="ARBA00004651"/>
    </source>
</evidence>
<dbReference type="PANTHER" id="PTHR47019:SF1">
    <property type="entry name" value="LIPID II FLIPPASE MURJ"/>
    <property type="match status" value="1"/>
</dbReference>
<dbReference type="GO" id="GO:0005886">
    <property type="term" value="C:plasma membrane"/>
    <property type="evidence" value="ECO:0007669"/>
    <property type="project" value="UniProtKB-SubCell"/>
</dbReference>
<feature type="transmembrane region" description="Helical" evidence="9">
    <location>
        <begin position="455"/>
        <end position="477"/>
    </location>
</feature>
<dbReference type="PANTHER" id="PTHR47019">
    <property type="entry name" value="LIPID II FLIPPASE MURJ"/>
    <property type="match status" value="1"/>
</dbReference>
<keyword evidence="7 9" id="KW-0472">Membrane</keyword>
<dbReference type="RefSeq" id="WP_369185413.1">
    <property type="nucleotide sequence ID" value="NZ_CP163445.1"/>
</dbReference>
<dbReference type="GO" id="GO:0015648">
    <property type="term" value="F:lipid-linked peptidoglycan transporter activity"/>
    <property type="evidence" value="ECO:0007669"/>
    <property type="project" value="TreeGrafter"/>
</dbReference>
<reference evidence="10" key="1">
    <citation type="submission" date="2024-07" db="EMBL/GenBank/DDBJ databases">
        <authorList>
            <person name="Yu S.T."/>
        </authorList>
    </citation>
    <scope>NUCLEOTIDE SEQUENCE</scope>
    <source>
        <strain evidence="10">Y1</strain>
    </source>
</reference>
<comment type="subcellular location">
    <subcellularLocation>
        <location evidence="1">Cell membrane</location>
        <topology evidence="1">Multi-pass membrane protein</topology>
    </subcellularLocation>
</comment>
<feature type="transmembrane region" description="Helical" evidence="9">
    <location>
        <begin position="354"/>
        <end position="377"/>
    </location>
</feature>
<feature type="transmembrane region" description="Helical" evidence="9">
    <location>
        <begin position="427"/>
        <end position="449"/>
    </location>
</feature>
<dbReference type="GO" id="GO:0008360">
    <property type="term" value="P:regulation of cell shape"/>
    <property type="evidence" value="ECO:0007669"/>
    <property type="project" value="UniProtKB-KW"/>
</dbReference>
<dbReference type="Pfam" id="PF03023">
    <property type="entry name" value="MurJ"/>
    <property type="match status" value="1"/>
</dbReference>